<reference evidence="1 2" key="1">
    <citation type="submission" date="2020-09" db="EMBL/GenBank/DDBJ databases">
        <title>De no assembly of potato wild relative species, Solanum commersonii.</title>
        <authorList>
            <person name="Cho K."/>
        </authorList>
    </citation>
    <scope>NUCLEOTIDE SEQUENCE [LARGE SCALE GENOMIC DNA]</scope>
    <source>
        <strain evidence="1">LZ3.2</strain>
        <tissue evidence="1">Leaf</tissue>
    </source>
</reference>
<gene>
    <name evidence="1" type="ORF">H5410_037570</name>
</gene>
<dbReference type="AlphaFoldDB" id="A0A9J5Y8C8"/>
<proteinExistence type="predicted"/>
<dbReference type="Proteomes" id="UP000824120">
    <property type="component" value="Chromosome 7"/>
</dbReference>
<accession>A0A9J5Y8C8</accession>
<keyword evidence="2" id="KW-1185">Reference proteome</keyword>
<dbReference type="EMBL" id="JACXVP010000007">
    <property type="protein sequence ID" value="KAG5596338.1"/>
    <property type="molecule type" value="Genomic_DNA"/>
</dbReference>
<evidence type="ECO:0000313" key="1">
    <source>
        <dbReference type="EMBL" id="KAG5596338.1"/>
    </source>
</evidence>
<organism evidence="1 2">
    <name type="scientific">Solanum commersonii</name>
    <name type="common">Commerson's wild potato</name>
    <name type="synonym">Commerson's nightshade</name>
    <dbReference type="NCBI Taxonomy" id="4109"/>
    <lineage>
        <taxon>Eukaryota</taxon>
        <taxon>Viridiplantae</taxon>
        <taxon>Streptophyta</taxon>
        <taxon>Embryophyta</taxon>
        <taxon>Tracheophyta</taxon>
        <taxon>Spermatophyta</taxon>
        <taxon>Magnoliopsida</taxon>
        <taxon>eudicotyledons</taxon>
        <taxon>Gunneridae</taxon>
        <taxon>Pentapetalae</taxon>
        <taxon>asterids</taxon>
        <taxon>lamiids</taxon>
        <taxon>Solanales</taxon>
        <taxon>Solanaceae</taxon>
        <taxon>Solanoideae</taxon>
        <taxon>Solaneae</taxon>
        <taxon>Solanum</taxon>
    </lineage>
</organism>
<feature type="non-terminal residue" evidence="1">
    <location>
        <position position="1"/>
    </location>
</feature>
<evidence type="ECO:0000313" key="2">
    <source>
        <dbReference type="Proteomes" id="UP000824120"/>
    </source>
</evidence>
<name>A0A9J5Y8C8_SOLCO</name>
<comment type="caution">
    <text evidence="1">The sequence shown here is derived from an EMBL/GenBank/DDBJ whole genome shotgun (WGS) entry which is preliminary data.</text>
</comment>
<protein>
    <submittedName>
        <fullName evidence="1">Uncharacterized protein</fullName>
    </submittedName>
</protein>
<sequence length="187" mass="21639">MRRGGVLNRAQQLQLTPLVKKTKVKASLQGVSALKALGKDELNVVFFKSTWSLVREEITQAVLNFFDTGRALNDNVILSHKIVKGYRRQRISKSCMVLEELKMPTRLIKWIMQCVTIVTYPIQINGRSTIRIKTDPNFHYYPRCKAQTIFSQNSGLVSNIEKSSVYFYGVRQEIQMETLKELQFFME</sequence>